<sequence length="63" mass="7182">MKKLQTLFPLLAKGAPCKSKKLFNSHMIMKHSSQQQQQHSLNHKLIGLSYMDQTLPLCSILCN</sequence>
<comment type="caution">
    <text evidence="1">The sequence shown here is derived from an EMBL/GenBank/DDBJ whole genome shotgun (WGS) entry which is preliminary data.</text>
</comment>
<dbReference type="Proteomes" id="UP001417504">
    <property type="component" value="Unassembled WGS sequence"/>
</dbReference>
<reference evidence="1 2" key="1">
    <citation type="submission" date="2024-01" db="EMBL/GenBank/DDBJ databases">
        <title>Genome assemblies of Stephania.</title>
        <authorList>
            <person name="Yang L."/>
        </authorList>
    </citation>
    <scope>NUCLEOTIDE SEQUENCE [LARGE SCALE GENOMIC DNA]</scope>
    <source>
        <strain evidence="1">QJT</strain>
        <tissue evidence="1">Leaf</tissue>
    </source>
</reference>
<evidence type="ECO:0000313" key="1">
    <source>
        <dbReference type="EMBL" id="KAK9116509.1"/>
    </source>
</evidence>
<name>A0AAP0IJ56_9MAGN</name>
<dbReference type="EMBL" id="JBBNAE010000006">
    <property type="protein sequence ID" value="KAK9116509.1"/>
    <property type="molecule type" value="Genomic_DNA"/>
</dbReference>
<protein>
    <submittedName>
        <fullName evidence="1">Uncharacterized protein</fullName>
    </submittedName>
</protein>
<dbReference type="AlphaFoldDB" id="A0AAP0IJ56"/>
<proteinExistence type="predicted"/>
<accession>A0AAP0IJ56</accession>
<gene>
    <name evidence="1" type="ORF">Sjap_015456</name>
</gene>
<keyword evidence="2" id="KW-1185">Reference proteome</keyword>
<organism evidence="1 2">
    <name type="scientific">Stephania japonica</name>
    <dbReference type="NCBI Taxonomy" id="461633"/>
    <lineage>
        <taxon>Eukaryota</taxon>
        <taxon>Viridiplantae</taxon>
        <taxon>Streptophyta</taxon>
        <taxon>Embryophyta</taxon>
        <taxon>Tracheophyta</taxon>
        <taxon>Spermatophyta</taxon>
        <taxon>Magnoliopsida</taxon>
        <taxon>Ranunculales</taxon>
        <taxon>Menispermaceae</taxon>
        <taxon>Menispermoideae</taxon>
        <taxon>Cissampelideae</taxon>
        <taxon>Stephania</taxon>
    </lineage>
</organism>
<evidence type="ECO:0000313" key="2">
    <source>
        <dbReference type="Proteomes" id="UP001417504"/>
    </source>
</evidence>